<name>A0A2C9W303_MANES</name>
<dbReference type="EMBL" id="CM004390">
    <property type="protein sequence ID" value="OAY53446.1"/>
    <property type="molecule type" value="Genomic_DNA"/>
</dbReference>
<dbReference type="Gramene" id="Manes.04G163400.3.v8.1">
    <property type="protein sequence ID" value="Manes.04G163400.3.v8.1.CDS"/>
    <property type="gene ID" value="Manes.04G163400.v8.1"/>
</dbReference>
<feature type="compositionally biased region" description="Low complexity" evidence="3">
    <location>
        <begin position="512"/>
        <end position="524"/>
    </location>
</feature>
<reference evidence="6" key="1">
    <citation type="journal article" date="2016" name="Nat. Biotechnol.">
        <title>Sequencing wild and cultivated cassava and related species reveals extensive interspecific hybridization and genetic diversity.</title>
        <authorList>
            <person name="Bredeson J.V."/>
            <person name="Lyons J.B."/>
            <person name="Prochnik S.E."/>
            <person name="Wu G.A."/>
            <person name="Ha C.M."/>
            <person name="Edsinger-Gonzales E."/>
            <person name="Grimwood J."/>
            <person name="Schmutz J."/>
            <person name="Rabbi I.Y."/>
            <person name="Egesi C."/>
            <person name="Nauluvula P."/>
            <person name="Lebot V."/>
            <person name="Ndunguru J."/>
            <person name="Mkamilo G."/>
            <person name="Bart R.S."/>
            <person name="Setter T.L."/>
            <person name="Gleadow R.M."/>
            <person name="Kulakow P."/>
            <person name="Ferguson M.E."/>
            <person name="Rounsley S."/>
            <person name="Rokhsar D.S."/>
        </authorList>
    </citation>
    <scope>NUCLEOTIDE SEQUENCE [LARGE SCALE GENOMIC DNA]</scope>
    <source>
        <strain evidence="6">cv. AM560-2</strain>
    </source>
</reference>
<dbReference type="PANTHER" id="PTHR32295:SF41">
    <property type="entry name" value="PROTEIN IQ-DOMAIN 11"/>
    <property type="match status" value="1"/>
</dbReference>
<comment type="similarity">
    <text evidence="2">Belongs to the IQD family.</text>
</comment>
<evidence type="ECO:0000256" key="3">
    <source>
        <dbReference type="SAM" id="MobiDB-lite"/>
    </source>
</evidence>
<organism evidence="5 6">
    <name type="scientific">Manihot esculenta</name>
    <name type="common">Cassava</name>
    <name type="synonym">Jatropha manihot</name>
    <dbReference type="NCBI Taxonomy" id="3983"/>
    <lineage>
        <taxon>Eukaryota</taxon>
        <taxon>Viridiplantae</taxon>
        <taxon>Streptophyta</taxon>
        <taxon>Embryophyta</taxon>
        <taxon>Tracheophyta</taxon>
        <taxon>Spermatophyta</taxon>
        <taxon>Magnoliopsida</taxon>
        <taxon>eudicotyledons</taxon>
        <taxon>Gunneridae</taxon>
        <taxon>Pentapetalae</taxon>
        <taxon>rosids</taxon>
        <taxon>fabids</taxon>
        <taxon>Malpighiales</taxon>
        <taxon>Euphorbiaceae</taxon>
        <taxon>Crotonoideae</taxon>
        <taxon>Manihoteae</taxon>
        <taxon>Manihot</taxon>
    </lineage>
</organism>
<accession>A0A2C9W303</accession>
<feature type="region of interest" description="Disordered" evidence="3">
    <location>
        <begin position="204"/>
        <end position="223"/>
    </location>
</feature>
<evidence type="ECO:0000256" key="2">
    <source>
        <dbReference type="ARBA" id="ARBA00024341"/>
    </source>
</evidence>
<evidence type="ECO:0000313" key="6">
    <source>
        <dbReference type="Proteomes" id="UP000091857"/>
    </source>
</evidence>
<dbReference type="PROSITE" id="PS50096">
    <property type="entry name" value="IQ"/>
    <property type="match status" value="1"/>
</dbReference>
<evidence type="ECO:0000256" key="1">
    <source>
        <dbReference type="ARBA" id="ARBA00022860"/>
    </source>
</evidence>
<evidence type="ECO:0000259" key="4">
    <source>
        <dbReference type="Pfam" id="PF13178"/>
    </source>
</evidence>
<dbReference type="PANTHER" id="PTHR32295">
    <property type="entry name" value="IQ-DOMAIN 5-RELATED"/>
    <property type="match status" value="1"/>
</dbReference>
<keyword evidence="1" id="KW-0112">Calmodulin-binding</keyword>
<dbReference type="InterPro" id="IPR025064">
    <property type="entry name" value="DUF4005"/>
</dbReference>
<dbReference type="GO" id="GO:0005516">
    <property type="term" value="F:calmodulin binding"/>
    <property type="evidence" value="ECO:0007669"/>
    <property type="project" value="UniProtKB-KW"/>
</dbReference>
<feature type="domain" description="DUF4005" evidence="4">
    <location>
        <begin position="439"/>
        <end position="520"/>
    </location>
</feature>
<evidence type="ECO:0000313" key="5">
    <source>
        <dbReference type="EMBL" id="OAY53446.1"/>
    </source>
</evidence>
<sequence length="559" mass="63735">MSVTVGKYQGWKQMGGPMKLKSCADNSQRKDTCILNRIWFYLFLEAHSYQQMKLIMKKMNYCINIRTYPPRSLPTPEFTIHFALCDFSFLRKKRLYSSLSFSSFTITSLGLWCEEHLVICVQVKSSSVLWNCSSQVSKTIFFLFHSLNHRISGDGNGDLMAKKRSWFNLVRKFFISDTQSNQEKKDKRRKWIFFGRLKVKSRLASISAPSPPRERTTLSESEQEQSKRALNVALASAAAAEAAVAAAHAAAEVVLLTGVPHSTTHQCDKETEQVSSMKIQADTLHSTHLCVRAIQEIAALKIQAAFRGYLVDTNSQKRWDGSILTKEEVDTLFLSKKEAAVKRERIKEYAFNHRNSAENERNKVNGRWRYWLDQWVDSQVSNKSKELEDLDTVLTSTPKPRVEYRGKQLKLRGLQRQYQVEGLESPITAPRRSFHRKQCSLGEDNSFSRSPVIPTYMAATESAKAKARSISSPKLRPGSFDAYSDSYSPCKNKLSLIASNATEVPNNCSFGRPSPYQQQQRSPSFKGLPVPVKSSRTWKDLSLNSEYSLRTWDHQSAFH</sequence>
<dbReference type="Proteomes" id="UP000091857">
    <property type="component" value="Chromosome 4"/>
</dbReference>
<dbReference type="AlphaFoldDB" id="A0A2C9W303"/>
<proteinExistence type="inferred from homology"/>
<keyword evidence="6" id="KW-1185">Reference proteome</keyword>
<comment type="caution">
    <text evidence="5">The sequence shown here is derived from an EMBL/GenBank/DDBJ whole genome shotgun (WGS) entry which is preliminary data.</text>
</comment>
<feature type="region of interest" description="Disordered" evidence="3">
    <location>
        <begin position="509"/>
        <end position="532"/>
    </location>
</feature>
<dbReference type="Pfam" id="PF13178">
    <property type="entry name" value="DUF4005"/>
    <property type="match status" value="1"/>
</dbReference>
<protein>
    <recommendedName>
        <fullName evidence="4">DUF4005 domain-containing protein</fullName>
    </recommendedName>
</protein>
<gene>
    <name evidence="5" type="ORF">MANES_04G163400v8</name>
</gene>